<keyword evidence="1" id="KW-1133">Transmembrane helix</keyword>
<dbReference type="EMBL" id="LJUJ01000037">
    <property type="protein sequence ID" value="KPK62445.1"/>
    <property type="molecule type" value="Genomic_DNA"/>
</dbReference>
<accession>A0A0S8FS98</accession>
<proteinExistence type="predicted"/>
<evidence type="ECO:0000313" key="2">
    <source>
        <dbReference type="EMBL" id="KPK62445.1"/>
    </source>
</evidence>
<evidence type="ECO:0000256" key="1">
    <source>
        <dbReference type="SAM" id="Phobius"/>
    </source>
</evidence>
<name>A0A0S8FS98_UNCW3</name>
<dbReference type="AlphaFoldDB" id="A0A0S8FS98"/>
<organism evidence="2 3">
    <name type="scientific">candidate division WOR_3 bacterium SM23_42</name>
    <dbReference type="NCBI Taxonomy" id="1703779"/>
    <lineage>
        <taxon>Bacteria</taxon>
        <taxon>Bacteria division WOR-3</taxon>
    </lineage>
</organism>
<feature type="transmembrane region" description="Helical" evidence="1">
    <location>
        <begin position="5"/>
        <end position="24"/>
    </location>
</feature>
<evidence type="ECO:0000313" key="3">
    <source>
        <dbReference type="Proteomes" id="UP000051373"/>
    </source>
</evidence>
<protein>
    <submittedName>
        <fullName evidence="2">Uncharacterized protein</fullName>
    </submittedName>
</protein>
<sequence>MAMWALIVFLIGLSGLIFYLFNIFGWFAPWWGVIIMVMAFGMLTRIWRKEKEAEKEKLVERIQELEAQLEAQSK</sequence>
<reference evidence="2 3" key="1">
    <citation type="journal article" date="2015" name="Microbiome">
        <title>Genomic resolution of linkages in carbon, nitrogen, and sulfur cycling among widespread estuary sediment bacteria.</title>
        <authorList>
            <person name="Baker B.J."/>
            <person name="Lazar C.S."/>
            <person name="Teske A.P."/>
            <person name="Dick G.J."/>
        </authorList>
    </citation>
    <scope>NUCLEOTIDE SEQUENCE [LARGE SCALE GENOMIC DNA]</scope>
    <source>
        <strain evidence="2">SM23_42</strain>
    </source>
</reference>
<comment type="caution">
    <text evidence="2">The sequence shown here is derived from an EMBL/GenBank/DDBJ whole genome shotgun (WGS) entry which is preliminary data.</text>
</comment>
<feature type="transmembrane region" description="Helical" evidence="1">
    <location>
        <begin position="30"/>
        <end position="47"/>
    </location>
</feature>
<dbReference type="Proteomes" id="UP000051373">
    <property type="component" value="Unassembled WGS sequence"/>
</dbReference>
<keyword evidence="1" id="KW-0472">Membrane</keyword>
<keyword evidence="1" id="KW-0812">Transmembrane</keyword>
<gene>
    <name evidence="2" type="ORF">AMJ83_10950</name>
</gene>